<evidence type="ECO:0000313" key="3">
    <source>
        <dbReference type="WBParaSite" id="TASK_0000424701-mRNA-1"/>
    </source>
</evidence>
<dbReference type="AlphaFoldDB" id="A0A158R7R0"/>
<accession>A0A158R7R0</accession>
<dbReference type="Proteomes" id="UP000282613">
    <property type="component" value="Unassembled WGS sequence"/>
</dbReference>
<organism evidence="3">
    <name type="scientific">Taenia asiatica</name>
    <name type="common">Asian tapeworm</name>
    <dbReference type="NCBI Taxonomy" id="60517"/>
    <lineage>
        <taxon>Eukaryota</taxon>
        <taxon>Metazoa</taxon>
        <taxon>Spiralia</taxon>
        <taxon>Lophotrochozoa</taxon>
        <taxon>Platyhelminthes</taxon>
        <taxon>Cestoda</taxon>
        <taxon>Eucestoda</taxon>
        <taxon>Cyclophyllidea</taxon>
        <taxon>Taeniidae</taxon>
        <taxon>Taenia</taxon>
    </lineage>
</organism>
<name>A0A158R7R0_TAEAS</name>
<evidence type="ECO:0000313" key="2">
    <source>
        <dbReference type="Proteomes" id="UP000282613"/>
    </source>
</evidence>
<evidence type="ECO:0000313" key="1">
    <source>
        <dbReference type="EMBL" id="VDK33122.1"/>
    </source>
</evidence>
<proteinExistence type="predicted"/>
<sequence length="100" mass="11047">MGVTGVAHLVEDTPIVCEEIYTIMRTEYDSVLLQFDLATSTMYGNGTVGNFLTKLSQMIRGANFLSDTGQEWLPKADGILSPSVVDRQRLFHSQQALPPL</sequence>
<protein>
    <submittedName>
        <fullName evidence="3">Ras-GAP domain-containing protein</fullName>
    </submittedName>
</protein>
<gene>
    <name evidence="1" type="ORF">TASK_LOCUS4248</name>
</gene>
<reference evidence="1 2" key="2">
    <citation type="submission" date="2018-11" db="EMBL/GenBank/DDBJ databases">
        <authorList>
            <consortium name="Pathogen Informatics"/>
        </authorList>
    </citation>
    <scope>NUCLEOTIDE SEQUENCE [LARGE SCALE GENOMIC DNA]</scope>
</reference>
<dbReference type="WBParaSite" id="TASK_0000424701-mRNA-1">
    <property type="protein sequence ID" value="TASK_0000424701-mRNA-1"/>
    <property type="gene ID" value="TASK_0000424701"/>
</dbReference>
<reference evidence="3" key="1">
    <citation type="submission" date="2016-04" db="UniProtKB">
        <authorList>
            <consortium name="WormBaseParasite"/>
        </authorList>
    </citation>
    <scope>IDENTIFICATION</scope>
</reference>
<keyword evidence="2" id="KW-1185">Reference proteome</keyword>
<dbReference type="EMBL" id="UYRS01018337">
    <property type="protein sequence ID" value="VDK33122.1"/>
    <property type="molecule type" value="Genomic_DNA"/>
</dbReference>